<dbReference type="Proteomes" id="UP001469365">
    <property type="component" value="Unassembled WGS sequence"/>
</dbReference>
<sequence length="450" mass="49965">MNHFKLSTLVAVSFSLLVLWALTGFVLLNRDMMDTNDSPKSADPIRVLIRTGTESAALRQIAQPFQQATGIKVEFIEVGRDSYFTAVGTQLFAGSNTFDIVLMPSTSIAQFASAKAIIPLDRFMAGSDPAAQEKFDLDDFLSVYRYDGSIYALPTDISTHFLYYRSDLIPNPPETWEELYEVAQQFSASLHPESPTRWGLAMPAVVPEEREKIFDSILWSFGGDLIGDDGSVLFDTRESIQSGEYLEKLVRSRIVPSDLISWDFSRTREGLLNGDIAMAAPYWNSAYPMITQSSSPLKDKIRIALIPGIRDGGGQVRRVPFQHGWTLAINASSSKQVNAWKFLEFATGKQGGMIYARNGGVPARRSILSDPVFRDSRPDFALILESMKMAKSEPSLIYYPAMVQVQEDALAKILTLFASPSEAFQTAAIELRNLSAHISIRSSKRMGEIP</sequence>
<dbReference type="Gene3D" id="3.40.190.10">
    <property type="entry name" value="Periplasmic binding protein-like II"/>
    <property type="match status" value="2"/>
</dbReference>
<comment type="caution">
    <text evidence="1">The sequence shown here is derived from an EMBL/GenBank/DDBJ whole genome shotgun (WGS) entry which is preliminary data.</text>
</comment>
<organism evidence="1 2">
    <name type="scientific">Paenibacillus filicis</name>
    <dbReference type="NCBI Taxonomy" id="669464"/>
    <lineage>
        <taxon>Bacteria</taxon>
        <taxon>Bacillati</taxon>
        <taxon>Bacillota</taxon>
        <taxon>Bacilli</taxon>
        <taxon>Bacillales</taxon>
        <taxon>Paenibacillaceae</taxon>
        <taxon>Paenibacillus</taxon>
    </lineage>
</organism>
<keyword evidence="2" id="KW-1185">Reference proteome</keyword>
<dbReference type="RefSeq" id="WP_341417131.1">
    <property type="nucleotide sequence ID" value="NZ_JBBPCC010000012.1"/>
</dbReference>
<name>A0ABU9DMM3_9BACL</name>
<gene>
    <name evidence="1" type="ORF">WMW72_19040</name>
</gene>
<dbReference type="Pfam" id="PF13416">
    <property type="entry name" value="SBP_bac_8"/>
    <property type="match status" value="1"/>
</dbReference>
<dbReference type="InterPro" id="IPR050490">
    <property type="entry name" value="Bact_solute-bd_prot1"/>
</dbReference>
<reference evidence="1 2" key="1">
    <citation type="submission" date="2024-04" db="EMBL/GenBank/DDBJ databases">
        <title>draft genome sequnece of Paenibacillus filicis.</title>
        <authorList>
            <person name="Kim D.-U."/>
        </authorList>
    </citation>
    <scope>NUCLEOTIDE SEQUENCE [LARGE SCALE GENOMIC DNA]</scope>
    <source>
        <strain evidence="1 2">KACC14197</strain>
    </source>
</reference>
<accession>A0ABU9DMM3</accession>
<dbReference type="PANTHER" id="PTHR43649">
    <property type="entry name" value="ARABINOSE-BINDING PROTEIN-RELATED"/>
    <property type="match status" value="1"/>
</dbReference>
<evidence type="ECO:0000313" key="1">
    <source>
        <dbReference type="EMBL" id="MEK8130004.1"/>
    </source>
</evidence>
<dbReference type="CDD" id="cd13585">
    <property type="entry name" value="PBP2_TMBP_like"/>
    <property type="match status" value="1"/>
</dbReference>
<dbReference type="InterPro" id="IPR006059">
    <property type="entry name" value="SBP"/>
</dbReference>
<evidence type="ECO:0000313" key="2">
    <source>
        <dbReference type="Proteomes" id="UP001469365"/>
    </source>
</evidence>
<dbReference type="EMBL" id="JBBPCC010000012">
    <property type="protein sequence ID" value="MEK8130004.1"/>
    <property type="molecule type" value="Genomic_DNA"/>
</dbReference>
<protein>
    <submittedName>
        <fullName evidence="1">Sugar ABC transporter substrate-binding protein</fullName>
    </submittedName>
</protein>
<proteinExistence type="predicted"/>
<dbReference type="SUPFAM" id="SSF53850">
    <property type="entry name" value="Periplasmic binding protein-like II"/>
    <property type="match status" value="1"/>
</dbReference>
<dbReference type="PANTHER" id="PTHR43649:SF12">
    <property type="entry name" value="DIACETYLCHITOBIOSE BINDING PROTEIN DASA"/>
    <property type="match status" value="1"/>
</dbReference>